<feature type="transmembrane region" description="Helical" evidence="26">
    <location>
        <begin position="431"/>
        <end position="454"/>
    </location>
</feature>
<feature type="transmembrane region" description="Helical" evidence="26">
    <location>
        <begin position="26"/>
        <end position="52"/>
    </location>
</feature>
<evidence type="ECO:0000256" key="19">
    <source>
        <dbReference type="ARBA" id="ARBA00051447"/>
    </source>
</evidence>
<reference evidence="29" key="1">
    <citation type="submission" date="2025-08" db="UniProtKB">
        <authorList>
            <consortium name="RefSeq"/>
        </authorList>
    </citation>
    <scope>IDENTIFICATION</scope>
    <source>
        <tissue evidence="29">Gonads</tissue>
    </source>
</reference>
<dbReference type="GO" id="GO:0046942">
    <property type="term" value="P:carboxylic acid transport"/>
    <property type="evidence" value="ECO:0007669"/>
    <property type="project" value="UniProtKB-ARBA"/>
</dbReference>
<evidence type="ECO:0000256" key="4">
    <source>
        <dbReference type="ARBA" id="ARBA00004656"/>
    </source>
</evidence>
<evidence type="ECO:0000313" key="28">
    <source>
        <dbReference type="Proteomes" id="UP000504635"/>
    </source>
</evidence>
<dbReference type="PROSITE" id="PS50850">
    <property type="entry name" value="MFS"/>
    <property type="match status" value="1"/>
</dbReference>
<evidence type="ECO:0000256" key="3">
    <source>
        <dbReference type="ARBA" id="ARBA00004638"/>
    </source>
</evidence>
<dbReference type="GO" id="GO:0030672">
    <property type="term" value="C:synaptic vesicle membrane"/>
    <property type="evidence" value="ECO:0007669"/>
    <property type="project" value="UniProtKB-SubCell"/>
</dbReference>
<feature type="transmembrane region" description="Helical" evidence="26">
    <location>
        <begin position="262"/>
        <end position="281"/>
    </location>
</feature>
<evidence type="ECO:0000256" key="8">
    <source>
        <dbReference type="ARBA" id="ARBA00022847"/>
    </source>
</evidence>
<comment type="catalytic activity">
    <reaction evidence="16">
        <text>L-aspartate(out) = L-aspartate(in)</text>
        <dbReference type="Rhea" id="RHEA:66332"/>
        <dbReference type="ChEBI" id="CHEBI:29991"/>
    </reaction>
    <physiologicalReaction direction="left-to-right" evidence="16">
        <dbReference type="Rhea" id="RHEA:66333"/>
    </physiologicalReaction>
</comment>
<feature type="domain" description="Major facilitator superfamily (MFS) profile" evidence="27">
    <location>
        <begin position="41"/>
        <end position="455"/>
    </location>
</feature>
<feature type="transmembrane region" description="Helical" evidence="26">
    <location>
        <begin position="108"/>
        <end position="127"/>
    </location>
</feature>
<feature type="transmembrane region" description="Helical" evidence="26">
    <location>
        <begin position="81"/>
        <end position="101"/>
    </location>
</feature>
<evidence type="ECO:0000256" key="26">
    <source>
        <dbReference type="SAM" id="Phobius"/>
    </source>
</evidence>
<comment type="subcellular location">
    <subcellularLocation>
        <location evidence="2">Basolateral cell membrane</location>
        <topology evidence="2">Multi-pass membrane protein</topology>
    </subcellularLocation>
    <subcellularLocation>
        <location evidence="3">Cytoplasmic vesicle</location>
        <location evidence="3">Secretory vesicle membrane</location>
        <topology evidence="3">Multi-pass membrane protein</topology>
    </subcellularLocation>
    <subcellularLocation>
        <location evidence="1">Cytoplasmic vesicle</location>
        <location evidence="1">Secretory vesicle</location>
        <location evidence="1">Synaptic vesicle membrane</location>
    </subcellularLocation>
    <subcellularLocation>
        <location evidence="4">Lysosome membrane</location>
    </subcellularLocation>
</comment>
<dbReference type="OrthoDB" id="2985014at2759"/>
<keyword evidence="6" id="KW-1003">Cell membrane</keyword>
<keyword evidence="11 26" id="KW-0472">Membrane</keyword>
<comment type="catalytic activity">
    <reaction evidence="15">
        <text>2 nitrate(out) + H(+)(out) = 2 nitrate(in) + H(+)(in)</text>
        <dbReference type="Rhea" id="RHEA:71539"/>
        <dbReference type="ChEBI" id="CHEBI:15378"/>
        <dbReference type="ChEBI" id="CHEBI:17632"/>
    </reaction>
    <physiologicalReaction direction="left-to-right" evidence="15">
        <dbReference type="Rhea" id="RHEA:71540"/>
    </physiologicalReaction>
</comment>
<evidence type="ECO:0000256" key="22">
    <source>
        <dbReference type="ARBA" id="ARBA00069713"/>
    </source>
</evidence>
<evidence type="ECO:0000256" key="14">
    <source>
        <dbReference type="ARBA" id="ARBA00023329"/>
    </source>
</evidence>
<evidence type="ECO:0000256" key="24">
    <source>
        <dbReference type="ARBA" id="ARBA00081195"/>
    </source>
</evidence>
<gene>
    <name evidence="29" type="primary">LOC115888517</name>
</gene>
<keyword evidence="10" id="KW-0770">Synapse</keyword>
<evidence type="ECO:0000256" key="17">
    <source>
        <dbReference type="ARBA" id="ARBA00050625"/>
    </source>
</evidence>
<name>A0A6J2YLF9_SITOR</name>
<keyword evidence="5" id="KW-0813">Transport</keyword>
<feature type="transmembrane region" description="Helical" evidence="26">
    <location>
        <begin position="339"/>
        <end position="356"/>
    </location>
</feature>
<dbReference type="InterPro" id="IPR020846">
    <property type="entry name" value="MFS_dom"/>
</dbReference>
<evidence type="ECO:0000256" key="18">
    <source>
        <dbReference type="ARBA" id="ARBA00051403"/>
    </source>
</evidence>
<evidence type="ECO:0000256" key="25">
    <source>
        <dbReference type="ARBA" id="ARBA00081925"/>
    </source>
</evidence>
<organism evidence="28 29">
    <name type="scientific">Sitophilus oryzae</name>
    <name type="common">Rice weevil</name>
    <name type="synonym">Curculio oryzae</name>
    <dbReference type="NCBI Taxonomy" id="7048"/>
    <lineage>
        <taxon>Eukaryota</taxon>
        <taxon>Metazoa</taxon>
        <taxon>Ecdysozoa</taxon>
        <taxon>Arthropoda</taxon>
        <taxon>Hexapoda</taxon>
        <taxon>Insecta</taxon>
        <taxon>Pterygota</taxon>
        <taxon>Neoptera</taxon>
        <taxon>Endopterygota</taxon>
        <taxon>Coleoptera</taxon>
        <taxon>Polyphaga</taxon>
        <taxon>Cucujiformia</taxon>
        <taxon>Curculionidae</taxon>
        <taxon>Dryophthorinae</taxon>
        <taxon>Sitophilus</taxon>
    </lineage>
</organism>
<evidence type="ECO:0000256" key="1">
    <source>
        <dbReference type="ARBA" id="ARBA00004432"/>
    </source>
</evidence>
<feature type="transmembrane region" description="Helical" evidence="26">
    <location>
        <begin position="301"/>
        <end position="318"/>
    </location>
</feature>
<dbReference type="GO" id="GO:0015293">
    <property type="term" value="F:symporter activity"/>
    <property type="evidence" value="ECO:0007669"/>
    <property type="project" value="UniProtKB-KW"/>
</dbReference>
<evidence type="ECO:0000256" key="23">
    <source>
        <dbReference type="ARBA" id="ARBA00080244"/>
    </source>
</evidence>
<dbReference type="InterPro" id="IPR036259">
    <property type="entry name" value="MFS_trans_sf"/>
</dbReference>
<dbReference type="GO" id="GO:0005765">
    <property type="term" value="C:lysosomal membrane"/>
    <property type="evidence" value="ECO:0007669"/>
    <property type="project" value="UniProtKB-SubCell"/>
</dbReference>
<dbReference type="InParanoid" id="A0A6J2YLF9"/>
<keyword evidence="13" id="KW-0458">Lysosome</keyword>
<evidence type="ECO:0000256" key="12">
    <source>
        <dbReference type="ARBA" id="ARBA00023180"/>
    </source>
</evidence>
<comment type="catalytic activity">
    <reaction evidence="19">
        <text>L-glutamate(out) = L-glutamate(in)</text>
        <dbReference type="Rhea" id="RHEA:66336"/>
        <dbReference type="ChEBI" id="CHEBI:29985"/>
    </reaction>
    <physiologicalReaction direction="left-to-right" evidence="19">
        <dbReference type="Rhea" id="RHEA:66337"/>
    </physiologicalReaction>
</comment>
<keyword evidence="28" id="KW-1185">Reference proteome</keyword>
<evidence type="ECO:0000259" key="27">
    <source>
        <dbReference type="PROSITE" id="PS50850"/>
    </source>
</evidence>
<evidence type="ECO:0000256" key="2">
    <source>
        <dbReference type="ARBA" id="ARBA00004554"/>
    </source>
</evidence>
<keyword evidence="7 26" id="KW-0812">Transmembrane</keyword>
<dbReference type="PANTHER" id="PTHR11662:SF455">
    <property type="entry name" value="GH23975P"/>
    <property type="match status" value="1"/>
</dbReference>
<evidence type="ECO:0000256" key="10">
    <source>
        <dbReference type="ARBA" id="ARBA00023018"/>
    </source>
</evidence>
<dbReference type="InterPro" id="IPR011701">
    <property type="entry name" value="MFS"/>
</dbReference>
<evidence type="ECO:0000256" key="20">
    <source>
        <dbReference type="ARBA" id="ARBA00051612"/>
    </source>
</evidence>
<dbReference type="RefSeq" id="XP_030764126.1">
    <property type="nucleotide sequence ID" value="XM_030908266.1"/>
</dbReference>
<evidence type="ECO:0000313" key="29">
    <source>
        <dbReference type="RefSeq" id="XP_030764126.1"/>
    </source>
</evidence>
<feature type="transmembrane region" description="Helical" evidence="26">
    <location>
        <begin position="395"/>
        <end position="419"/>
    </location>
</feature>
<sequence>MGDHQTDNGIPMPKSGWKFWKQRRNILAILVFFEYFNLYSVRVNLSIGIVAMTQDVHVTLPNGTKENIGPEFSWDNKIQGYLLSSFFYGYIMTQIAGGYLSKKFGGKLVFGGGVAGAALFTLLSPLFATINVYLFLAGRIFMGIFVGVTYSSLFYLWSKWIPPSERSRYTSQSTSGSQTGAVFAMVFYAYLADISGWRSIFYFSGGMALIWSLIWIILIKESPESDKWISHSELHYIQQSLKDAKPVESFPVPWKNILICKAVWALQVAIFCEAWGFYTLLTLLPKYYKDVHNFVISKSGILSALPYLVLAIMMQVTGHLADKIVQWNILGITYARKTFMALGFLCQSCLMLGAAFWEEATGNVICLVLAVGMDSFALTIISVNVLDLAPVNASILIGLVYTWGVIPGIMSPIIAGYLISTDNHTVQQWRVIFYITASLYLFGALFFVIFASGLRQSWDIPPKIDPNDSTRIENPGISRNN</sequence>
<comment type="catalytic activity">
    <reaction evidence="20">
        <text>D-glucuronate(out) + H(+)(out) = D-glucuronate(in) + H(+)(in)</text>
        <dbReference type="Rhea" id="RHEA:72591"/>
        <dbReference type="ChEBI" id="CHEBI:15378"/>
        <dbReference type="ChEBI" id="CHEBI:58720"/>
    </reaction>
    <physiologicalReaction direction="left-to-right" evidence="20">
        <dbReference type="Rhea" id="RHEA:72592"/>
    </physiologicalReaction>
</comment>
<dbReference type="GO" id="GO:0006820">
    <property type="term" value="P:monoatomic anion transport"/>
    <property type="evidence" value="ECO:0007669"/>
    <property type="project" value="TreeGrafter"/>
</dbReference>
<dbReference type="FunFam" id="1.20.1250.20:FF:000003">
    <property type="entry name" value="Solute carrier family 17 member 3"/>
    <property type="match status" value="1"/>
</dbReference>
<dbReference type="GO" id="GO:0016323">
    <property type="term" value="C:basolateral plasma membrane"/>
    <property type="evidence" value="ECO:0007669"/>
    <property type="project" value="UniProtKB-SubCell"/>
</dbReference>
<dbReference type="Gene3D" id="1.20.1250.20">
    <property type="entry name" value="MFS general substrate transporter like domains"/>
    <property type="match status" value="2"/>
</dbReference>
<comment type="function">
    <text evidence="21">Receptor for CM101, a polysaccharide produced by group B Streptococcus with antipathoangiogenic properties.</text>
</comment>
<keyword evidence="8" id="KW-0769">Symport</keyword>
<evidence type="ECO:0000256" key="16">
    <source>
        <dbReference type="ARBA" id="ARBA00050554"/>
    </source>
</evidence>
<feature type="transmembrane region" description="Helical" evidence="26">
    <location>
        <begin position="133"/>
        <end position="157"/>
    </location>
</feature>
<evidence type="ECO:0000256" key="9">
    <source>
        <dbReference type="ARBA" id="ARBA00022989"/>
    </source>
</evidence>
<keyword evidence="9 26" id="KW-1133">Transmembrane helix</keyword>
<dbReference type="SUPFAM" id="SSF103473">
    <property type="entry name" value="MFS general substrate transporter"/>
    <property type="match status" value="1"/>
</dbReference>
<comment type="catalytic activity">
    <reaction evidence="18">
        <text>N-acetyl-L-aspartyl-L-glutamate(out) = N-acetyl-L-aspartyl-L-glutamate(in)</text>
        <dbReference type="Rhea" id="RHEA:72599"/>
        <dbReference type="ChEBI" id="CHEBI:76931"/>
    </reaction>
    <physiologicalReaction direction="left-to-right" evidence="18">
        <dbReference type="Rhea" id="RHEA:72600"/>
    </physiologicalReaction>
</comment>
<dbReference type="Pfam" id="PF07690">
    <property type="entry name" value="MFS_1"/>
    <property type="match status" value="1"/>
</dbReference>
<evidence type="ECO:0000256" key="5">
    <source>
        <dbReference type="ARBA" id="ARBA00022448"/>
    </source>
</evidence>
<keyword evidence="12" id="KW-0325">Glycoprotein</keyword>
<feature type="transmembrane region" description="Helical" evidence="26">
    <location>
        <begin position="197"/>
        <end position="218"/>
    </location>
</feature>
<dbReference type="AlphaFoldDB" id="A0A6J2YLF9"/>
<comment type="catalytic activity">
    <reaction evidence="17">
        <text>N-acetylneuraminate(in) + H(+)(in) = N-acetylneuraminate(out) + H(+)(out)</text>
        <dbReference type="Rhea" id="RHEA:28987"/>
        <dbReference type="ChEBI" id="CHEBI:15378"/>
        <dbReference type="ChEBI" id="CHEBI:35418"/>
    </reaction>
    <physiologicalReaction direction="right-to-left" evidence="17">
        <dbReference type="Rhea" id="RHEA:28989"/>
    </physiologicalReaction>
</comment>
<evidence type="ECO:0000256" key="6">
    <source>
        <dbReference type="ARBA" id="ARBA00022475"/>
    </source>
</evidence>
<dbReference type="InterPro" id="IPR050382">
    <property type="entry name" value="MFS_Na/Anion_cotransporter"/>
</dbReference>
<evidence type="ECO:0000256" key="21">
    <source>
        <dbReference type="ARBA" id="ARBA00056891"/>
    </source>
</evidence>
<dbReference type="GeneID" id="115888517"/>
<feature type="transmembrane region" description="Helical" evidence="26">
    <location>
        <begin position="362"/>
        <end position="383"/>
    </location>
</feature>
<evidence type="ECO:0000256" key="15">
    <source>
        <dbReference type="ARBA" id="ARBA00050101"/>
    </source>
</evidence>
<evidence type="ECO:0000256" key="7">
    <source>
        <dbReference type="ARBA" id="ARBA00022692"/>
    </source>
</evidence>
<accession>A0A6J2YLF9</accession>
<keyword evidence="14" id="KW-0968">Cytoplasmic vesicle</keyword>
<evidence type="ECO:0000256" key="13">
    <source>
        <dbReference type="ARBA" id="ARBA00023228"/>
    </source>
</evidence>
<dbReference type="PANTHER" id="PTHR11662">
    <property type="entry name" value="SOLUTE CARRIER FAMILY 17"/>
    <property type="match status" value="1"/>
</dbReference>
<evidence type="ECO:0000256" key="11">
    <source>
        <dbReference type="ARBA" id="ARBA00023136"/>
    </source>
</evidence>
<dbReference type="FunFam" id="1.20.1250.20:FF:000067">
    <property type="entry name" value="sialin isoform X2"/>
    <property type="match status" value="1"/>
</dbReference>
<dbReference type="KEGG" id="soy:115888517"/>
<proteinExistence type="predicted"/>
<dbReference type="Proteomes" id="UP000504635">
    <property type="component" value="Unplaced"/>
</dbReference>
<protein>
    <recommendedName>
        <fullName evidence="22">Sialin</fullName>
    </recommendedName>
    <alternativeName>
        <fullName evidence="25">H(+)/nitrate cotransporter</fullName>
    </alternativeName>
    <alternativeName>
        <fullName evidence="23">H(+)/sialic acid cotransporter</fullName>
    </alternativeName>
    <alternativeName>
        <fullName evidence="24">Vesicular excitatory amino acid transporter</fullName>
    </alternativeName>
</protein>